<keyword evidence="3" id="KW-1185">Reference proteome</keyword>
<dbReference type="EMBL" id="JACLAU010000044">
    <property type="protein sequence ID" value="MBC2653333.1"/>
    <property type="molecule type" value="Genomic_DNA"/>
</dbReference>
<organism evidence="2 3">
    <name type="scientific">Novosphingobium aerophilum</name>
    <dbReference type="NCBI Taxonomy" id="2839843"/>
    <lineage>
        <taxon>Bacteria</taxon>
        <taxon>Pseudomonadati</taxon>
        <taxon>Pseudomonadota</taxon>
        <taxon>Alphaproteobacteria</taxon>
        <taxon>Sphingomonadales</taxon>
        <taxon>Sphingomonadaceae</taxon>
        <taxon>Novosphingobium</taxon>
    </lineage>
</organism>
<name>A0A7X1FAC4_9SPHN</name>
<keyword evidence="1" id="KW-1133">Transmembrane helix</keyword>
<keyword evidence="1" id="KW-0812">Transmembrane</keyword>
<dbReference type="Proteomes" id="UP000520156">
    <property type="component" value="Unassembled WGS sequence"/>
</dbReference>
<gene>
    <name evidence="2" type="ORF">H7F49_16730</name>
</gene>
<evidence type="ECO:0000313" key="3">
    <source>
        <dbReference type="Proteomes" id="UP000520156"/>
    </source>
</evidence>
<proteinExistence type="predicted"/>
<protein>
    <submittedName>
        <fullName evidence="2">Uncharacterized protein</fullName>
    </submittedName>
</protein>
<feature type="transmembrane region" description="Helical" evidence="1">
    <location>
        <begin position="14"/>
        <end position="36"/>
    </location>
</feature>
<evidence type="ECO:0000313" key="2">
    <source>
        <dbReference type="EMBL" id="MBC2653333.1"/>
    </source>
</evidence>
<sequence>MSQASLPETDSPSLAWAAILRFWPLHLLATCALYVLGGPAWNIVRMSFAGGAPGGVQVDTAGASGRMTGGGYLLDLPVDIINRSPGMVMGVSLWVETFACADEETPTSACRRLTSFEQYVPVRLQPGSAQSHSSEMAGVAPRPGEVLRIERRLQSIDDGEPIPEL</sequence>
<evidence type="ECO:0000256" key="1">
    <source>
        <dbReference type="SAM" id="Phobius"/>
    </source>
</evidence>
<dbReference type="RefSeq" id="WP_185684716.1">
    <property type="nucleotide sequence ID" value="NZ_JACLAU010000044.1"/>
</dbReference>
<dbReference type="AlphaFoldDB" id="A0A7X1FAC4"/>
<reference evidence="2 3" key="1">
    <citation type="submission" date="2020-08" db="EMBL/GenBank/DDBJ databases">
        <title>The genome sequence of Novosphingobium flavum 4Y4.</title>
        <authorList>
            <person name="Liu Y."/>
        </authorList>
    </citation>
    <scope>NUCLEOTIDE SEQUENCE [LARGE SCALE GENOMIC DNA]</scope>
    <source>
        <strain evidence="2 3">4Y4</strain>
    </source>
</reference>
<keyword evidence="1" id="KW-0472">Membrane</keyword>
<comment type="caution">
    <text evidence="2">The sequence shown here is derived from an EMBL/GenBank/DDBJ whole genome shotgun (WGS) entry which is preliminary data.</text>
</comment>
<accession>A0A7X1FAC4</accession>